<organism evidence="1">
    <name type="scientific">Podoviridae sp. ctlSr7</name>
    <dbReference type="NCBI Taxonomy" id="2826573"/>
    <lineage>
        <taxon>Viruses</taxon>
        <taxon>Duplodnaviria</taxon>
        <taxon>Heunggongvirae</taxon>
        <taxon>Uroviricota</taxon>
        <taxon>Caudoviricetes</taxon>
    </lineage>
</organism>
<evidence type="ECO:0000313" key="1">
    <source>
        <dbReference type="EMBL" id="DAD87115.1"/>
    </source>
</evidence>
<name>A0A8S5MZ13_9CAUD</name>
<protein>
    <submittedName>
        <fullName evidence="1">Uncharacterized protein</fullName>
    </submittedName>
</protein>
<proteinExistence type="predicted"/>
<reference evidence="1" key="1">
    <citation type="journal article" date="2021" name="Proc. Natl. Acad. Sci. U.S.A.">
        <title>A Catalog of Tens of Thousands of Viruses from Human Metagenomes Reveals Hidden Associations with Chronic Diseases.</title>
        <authorList>
            <person name="Tisza M.J."/>
            <person name="Buck C.B."/>
        </authorList>
    </citation>
    <scope>NUCLEOTIDE SEQUENCE</scope>
    <source>
        <strain evidence="1">CtlSr7</strain>
    </source>
</reference>
<dbReference type="EMBL" id="BK015014">
    <property type="protein sequence ID" value="DAD87115.1"/>
    <property type="molecule type" value="Genomic_DNA"/>
</dbReference>
<accession>A0A8S5MZ13</accession>
<sequence length="164" mass="18724">MKAFRGYVLFLVAASLLGLIWSVSTDRYNKQHAKSEAVHKVVKESSQDEEEDRDFEEHRIIEEAKEDAVDWTEAHSLVGTNTCIKGDVVSQDDDREDGVYLYMGNNAGNSNRFQVFVPDDCLYRFADNHCDYYQCTIAVYGKVELSNGIPQITVRHPDDIVILR</sequence>